<evidence type="ECO:0000256" key="2">
    <source>
        <dbReference type="SAM" id="SignalP"/>
    </source>
</evidence>
<dbReference type="EMBL" id="CP132914">
    <property type="protein sequence ID" value="WMB73708.1"/>
    <property type="molecule type" value="Genomic_DNA"/>
</dbReference>
<sequence length="161" mass="17907">MDRKSLIILALILTVGPTFSANAEVYKCADGKYQADPCDENSRPVDLSGIGSFIKSSDSISQSSVSSNATSDKKKEISTYIEKQRIAREITRLEGDRKRVIAARDQRLRNLRESRQYANNNLAGATWQQSLAQEQVAAAQEADTLVSSIDRQIEQLKDELK</sequence>
<dbReference type="AlphaFoldDB" id="A0AA50KEK9"/>
<organism evidence="3">
    <name type="scientific">Shewanella oncorhynchi</name>
    <dbReference type="NCBI Taxonomy" id="2726434"/>
    <lineage>
        <taxon>Bacteria</taxon>
        <taxon>Pseudomonadati</taxon>
        <taxon>Pseudomonadota</taxon>
        <taxon>Gammaproteobacteria</taxon>
        <taxon>Alteromonadales</taxon>
        <taxon>Shewanellaceae</taxon>
        <taxon>Shewanella</taxon>
    </lineage>
</organism>
<evidence type="ECO:0008006" key="4">
    <source>
        <dbReference type="Google" id="ProtNLM"/>
    </source>
</evidence>
<reference evidence="3" key="1">
    <citation type="submission" date="2023-08" db="EMBL/GenBank/DDBJ databases">
        <title>Complete genome sequence of Shewanella oncorhynchi Z-P2, a siderophore putrebactin-producing bacterium.</title>
        <authorList>
            <person name="Zhang Y."/>
        </authorList>
    </citation>
    <scope>NUCLEOTIDE SEQUENCE</scope>
    <source>
        <strain evidence="3">Z-P2</strain>
    </source>
</reference>
<name>A0AA50KEK9_9GAMM</name>
<dbReference type="RefSeq" id="WP_306684552.1">
    <property type="nucleotide sequence ID" value="NZ_CP132914.1"/>
</dbReference>
<evidence type="ECO:0000313" key="3">
    <source>
        <dbReference type="EMBL" id="WMB73708.1"/>
    </source>
</evidence>
<dbReference type="Proteomes" id="UP001236800">
    <property type="component" value="Chromosome"/>
</dbReference>
<dbReference type="GeneID" id="301338223"/>
<accession>A0AA50KEK9</accession>
<keyword evidence="2" id="KW-0732">Signal</keyword>
<evidence type="ECO:0000256" key="1">
    <source>
        <dbReference type="SAM" id="MobiDB-lite"/>
    </source>
</evidence>
<feature type="compositionally biased region" description="Low complexity" evidence="1">
    <location>
        <begin position="56"/>
        <end position="70"/>
    </location>
</feature>
<feature type="chain" id="PRO_5041439032" description="DUF4124 domain-containing protein" evidence="2">
    <location>
        <begin position="24"/>
        <end position="161"/>
    </location>
</feature>
<dbReference type="KEGG" id="sog:RA178_03525"/>
<protein>
    <recommendedName>
        <fullName evidence="4">DUF4124 domain-containing protein</fullName>
    </recommendedName>
</protein>
<feature type="region of interest" description="Disordered" evidence="1">
    <location>
        <begin position="56"/>
        <end position="76"/>
    </location>
</feature>
<gene>
    <name evidence="3" type="ORF">RA178_03525</name>
</gene>
<proteinExistence type="predicted"/>
<feature type="signal peptide" evidence="2">
    <location>
        <begin position="1"/>
        <end position="23"/>
    </location>
</feature>